<dbReference type="SUPFAM" id="SSF48452">
    <property type="entry name" value="TPR-like"/>
    <property type="match status" value="1"/>
</dbReference>
<evidence type="ECO:0000256" key="1">
    <source>
        <dbReference type="ARBA" id="ARBA00022737"/>
    </source>
</evidence>
<dbReference type="PANTHER" id="PTHR44943:SF8">
    <property type="entry name" value="TPR REPEAT-CONTAINING PROTEIN MJ0263"/>
    <property type="match status" value="1"/>
</dbReference>
<dbReference type="InterPro" id="IPR011990">
    <property type="entry name" value="TPR-like_helical_dom_sf"/>
</dbReference>
<dbReference type="InterPro" id="IPR019734">
    <property type="entry name" value="TPR_rpt"/>
</dbReference>
<keyword evidence="1" id="KW-0677">Repeat</keyword>
<gene>
    <name evidence="6" type="ORF">FDV58_18470</name>
</gene>
<dbReference type="InterPro" id="IPR051685">
    <property type="entry name" value="Ycf3/AcsC/BcsC/TPR_MFPF"/>
</dbReference>
<evidence type="ECO:0000313" key="7">
    <source>
        <dbReference type="Proteomes" id="UP000305095"/>
    </source>
</evidence>
<keyword evidence="5" id="KW-0732">Signal</keyword>
<dbReference type="PROSITE" id="PS50005">
    <property type="entry name" value="TPR"/>
    <property type="match status" value="1"/>
</dbReference>
<feature type="region of interest" description="Disordered" evidence="4">
    <location>
        <begin position="167"/>
        <end position="194"/>
    </location>
</feature>
<evidence type="ECO:0000256" key="2">
    <source>
        <dbReference type="ARBA" id="ARBA00022803"/>
    </source>
</evidence>
<dbReference type="SMART" id="SM00028">
    <property type="entry name" value="TPR"/>
    <property type="match status" value="2"/>
</dbReference>
<comment type="caution">
    <text evidence="6">The sequence shown here is derived from an EMBL/GenBank/DDBJ whole genome shotgun (WGS) entry which is preliminary data.</text>
</comment>
<proteinExistence type="predicted"/>
<dbReference type="Proteomes" id="UP000305095">
    <property type="component" value="Unassembled WGS sequence"/>
</dbReference>
<organism evidence="6 7">
    <name type="scientific">Bradyrhizobium elkanii</name>
    <dbReference type="NCBI Taxonomy" id="29448"/>
    <lineage>
        <taxon>Bacteria</taxon>
        <taxon>Pseudomonadati</taxon>
        <taxon>Pseudomonadota</taxon>
        <taxon>Alphaproteobacteria</taxon>
        <taxon>Hyphomicrobiales</taxon>
        <taxon>Nitrobacteraceae</taxon>
        <taxon>Bradyrhizobium</taxon>
    </lineage>
</organism>
<evidence type="ECO:0000256" key="3">
    <source>
        <dbReference type="PROSITE-ProRule" id="PRU00339"/>
    </source>
</evidence>
<dbReference type="Gene3D" id="1.25.40.10">
    <property type="entry name" value="Tetratricopeptide repeat domain"/>
    <property type="match status" value="1"/>
</dbReference>
<accession>A0A4U6RYB3</accession>
<protein>
    <submittedName>
        <fullName evidence="6">Tetratricopeptide repeat protein</fullName>
    </submittedName>
</protein>
<dbReference type="Pfam" id="PF13432">
    <property type="entry name" value="TPR_16"/>
    <property type="match status" value="1"/>
</dbReference>
<evidence type="ECO:0000256" key="4">
    <source>
        <dbReference type="SAM" id="MobiDB-lite"/>
    </source>
</evidence>
<dbReference type="EMBL" id="SZZP01000010">
    <property type="protein sequence ID" value="TKV80204.1"/>
    <property type="molecule type" value="Genomic_DNA"/>
</dbReference>
<sequence length="194" mass="21272">MNSYEISRWRRFSRSALCSALLAMVLLAGCANPDGSALSSRQTPSSDLADAKAIDPSVREPIPYRPGRDADEQTLRDTLKQQPNNVDAAISLARVLLARKLPDQALQALDNVLLASSGDLRILNAKGVVLDQKGRHQEAQGLYRKALERDPSNAMLRNNLKLSLALESKTETEDAGPQPQMDGALARARWRSEQ</sequence>
<feature type="chain" id="PRO_5020574072" evidence="5">
    <location>
        <begin position="29"/>
        <end position="194"/>
    </location>
</feature>
<dbReference type="AlphaFoldDB" id="A0A4U6RYB3"/>
<name>A0A4U6RYB3_BRAEL</name>
<feature type="repeat" description="TPR" evidence="3">
    <location>
        <begin position="120"/>
        <end position="153"/>
    </location>
</feature>
<reference evidence="6 7" key="1">
    <citation type="submission" date="2019-05" db="EMBL/GenBank/DDBJ databases">
        <title>Draft Genome of Bradyrhizobium elkanii strain SEMIA 938, Used in Commercial Inoculants for Lupinus spp. in Brazil.</title>
        <authorList>
            <person name="Hungria M."/>
            <person name="Delamuta J.R.M."/>
            <person name="Ribeiro R.A."/>
            <person name="Nogueira M.A."/>
        </authorList>
    </citation>
    <scope>NUCLEOTIDE SEQUENCE [LARGE SCALE GENOMIC DNA]</scope>
    <source>
        <strain evidence="6 7">Semia 938</strain>
    </source>
</reference>
<evidence type="ECO:0000313" key="6">
    <source>
        <dbReference type="EMBL" id="TKV80204.1"/>
    </source>
</evidence>
<dbReference type="PANTHER" id="PTHR44943">
    <property type="entry name" value="CELLULOSE SYNTHASE OPERON PROTEIN C"/>
    <property type="match status" value="1"/>
</dbReference>
<dbReference type="RefSeq" id="WP_137479491.1">
    <property type="nucleotide sequence ID" value="NZ_SZZP01000010.1"/>
</dbReference>
<feature type="signal peptide" evidence="5">
    <location>
        <begin position="1"/>
        <end position="28"/>
    </location>
</feature>
<keyword evidence="2 3" id="KW-0802">TPR repeat</keyword>
<evidence type="ECO:0000256" key="5">
    <source>
        <dbReference type="SAM" id="SignalP"/>
    </source>
</evidence>